<dbReference type="Pfam" id="PF00550">
    <property type="entry name" value="PP-binding"/>
    <property type="match status" value="1"/>
</dbReference>
<dbReference type="Pfam" id="PF00501">
    <property type="entry name" value="AMP-binding"/>
    <property type="match status" value="1"/>
</dbReference>
<dbReference type="Gene3D" id="3.40.50.1820">
    <property type="entry name" value="alpha/beta hydrolase"/>
    <property type="match status" value="1"/>
</dbReference>
<gene>
    <name evidence="6" type="ORF">SAMN02949497_0656</name>
</gene>
<reference evidence="6 7" key="1">
    <citation type="submission" date="2016-12" db="EMBL/GenBank/DDBJ databases">
        <authorList>
            <person name="Song W.-J."/>
            <person name="Kurnit D.M."/>
        </authorList>
    </citation>
    <scope>NUCLEOTIDE SEQUENCE [LARGE SCALE GENOMIC DNA]</scope>
    <source>
        <strain evidence="6 7">175</strain>
    </source>
</reference>
<name>A0A1Y6CST1_9GAMM</name>
<keyword evidence="7" id="KW-1185">Reference proteome</keyword>
<dbReference type="SMART" id="SM00823">
    <property type="entry name" value="PKS_PP"/>
    <property type="match status" value="1"/>
</dbReference>
<dbReference type="InterPro" id="IPR020806">
    <property type="entry name" value="PKS_PP-bd"/>
</dbReference>
<dbReference type="STRING" id="1760988.SAMN02949497_0656"/>
<comment type="cofactor">
    <cofactor evidence="1">
        <name>pantetheine 4'-phosphate</name>
        <dbReference type="ChEBI" id="CHEBI:47942"/>
    </cofactor>
</comment>
<dbReference type="Pfam" id="PF13432">
    <property type="entry name" value="TPR_16"/>
    <property type="match status" value="1"/>
</dbReference>
<dbReference type="SUPFAM" id="SSF47336">
    <property type="entry name" value="ACP-like"/>
    <property type="match status" value="1"/>
</dbReference>
<organism evidence="6 7">
    <name type="scientific">Methylomagnum ishizawai</name>
    <dbReference type="NCBI Taxonomy" id="1760988"/>
    <lineage>
        <taxon>Bacteria</taxon>
        <taxon>Pseudomonadati</taxon>
        <taxon>Pseudomonadota</taxon>
        <taxon>Gammaproteobacteria</taxon>
        <taxon>Methylococcales</taxon>
        <taxon>Methylococcaceae</taxon>
        <taxon>Methylomagnum</taxon>
    </lineage>
</organism>
<dbReference type="InterPro" id="IPR025110">
    <property type="entry name" value="AMP-bd_C"/>
</dbReference>
<dbReference type="SMART" id="SM00028">
    <property type="entry name" value="TPR"/>
    <property type="match status" value="4"/>
</dbReference>
<evidence type="ECO:0000256" key="1">
    <source>
        <dbReference type="ARBA" id="ARBA00001957"/>
    </source>
</evidence>
<dbReference type="AlphaFoldDB" id="A0A1Y6CST1"/>
<dbReference type="SUPFAM" id="SSF48452">
    <property type="entry name" value="TPR-like"/>
    <property type="match status" value="1"/>
</dbReference>
<dbReference type="GO" id="GO:0031177">
    <property type="term" value="F:phosphopantetheine binding"/>
    <property type="evidence" value="ECO:0007669"/>
    <property type="project" value="InterPro"/>
</dbReference>
<dbReference type="EMBL" id="FXAM01000001">
    <property type="protein sequence ID" value="SMF93376.1"/>
    <property type="molecule type" value="Genomic_DNA"/>
</dbReference>
<evidence type="ECO:0000313" key="6">
    <source>
        <dbReference type="EMBL" id="SMF93376.1"/>
    </source>
</evidence>
<dbReference type="Gene3D" id="3.30.300.30">
    <property type="match status" value="1"/>
</dbReference>
<dbReference type="GO" id="GO:0044550">
    <property type="term" value="P:secondary metabolite biosynthetic process"/>
    <property type="evidence" value="ECO:0007669"/>
    <property type="project" value="TreeGrafter"/>
</dbReference>
<evidence type="ECO:0000256" key="4">
    <source>
        <dbReference type="PROSITE-ProRule" id="PRU00339"/>
    </source>
</evidence>
<evidence type="ECO:0000313" key="7">
    <source>
        <dbReference type="Proteomes" id="UP000192923"/>
    </source>
</evidence>
<dbReference type="Gene3D" id="1.25.40.10">
    <property type="entry name" value="Tetratricopeptide repeat domain"/>
    <property type="match status" value="2"/>
</dbReference>
<dbReference type="InterPro" id="IPR000873">
    <property type="entry name" value="AMP-dep_synth/lig_dom"/>
</dbReference>
<keyword evidence="2" id="KW-0596">Phosphopantetheine</keyword>
<dbReference type="SUPFAM" id="SSF53474">
    <property type="entry name" value="alpha/beta-Hydrolases"/>
    <property type="match status" value="1"/>
</dbReference>
<dbReference type="FunFam" id="1.10.1200.10:FF:000005">
    <property type="entry name" value="Nonribosomal peptide synthetase 1"/>
    <property type="match status" value="1"/>
</dbReference>
<evidence type="ECO:0000256" key="2">
    <source>
        <dbReference type="ARBA" id="ARBA00022450"/>
    </source>
</evidence>
<dbReference type="OrthoDB" id="9803968at2"/>
<evidence type="ECO:0000256" key="3">
    <source>
        <dbReference type="ARBA" id="ARBA00022553"/>
    </source>
</evidence>
<dbReference type="InterPro" id="IPR045851">
    <property type="entry name" value="AMP-bd_C_sf"/>
</dbReference>
<dbReference type="PANTHER" id="PTHR45527">
    <property type="entry name" value="NONRIBOSOMAL PEPTIDE SYNTHETASE"/>
    <property type="match status" value="1"/>
</dbReference>
<accession>A0A1Y6CST1</accession>
<dbReference type="PROSITE" id="PS50075">
    <property type="entry name" value="CARRIER"/>
    <property type="match status" value="1"/>
</dbReference>
<dbReference type="InterPro" id="IPR029058">
    <property type="entry name" value="AB_hydrolase_fold"/>
</dbReference>
<dbReference type="InterPro" id="IPR036736">
    <property type="entry name" value="ACP-like_sf"/>
</dbReference>
<feature type="domain" description="Carrier" evidence="5">
    <location>
        <begin position="536"/>
        <end position="611"/>
    </location>
</feature>
<evidence type="ECO:0000259" key="5">
    <source>
        <dbReference type="PROSITE" id="PS50075"/>
    </source>
</evidence>
<dbReference type="SMART" id="SM01294">
    <property type="entry name" value="PKS_PP_betabranch"/>
    <property type="match status" value="1"/>
</dbReference>
<dbReference type="RefSeq" id="WP_125468781.1">
    <property type="nucleotide sequence ID" value="NZ_FXAM01000001.1"/>
</dbReference>
<dbReference type="Pfam" id="PF14559">
    <property type="entry name" value="TPR_19"/>
    <property type="match status" value="1"/>
</dbReference>
<protein>
    <submittedName>
        <fullName evidence="6">Amino acid adenylation domain-containing protein</fullName>
    </submittedName>
</protein>
<dbReference type="GO" id="GO:0005737">
    <property type="term" value="C:cytoplasm"/>
    <property type="evidence" value="ECO:0007669"/>
    <property type="project" value="TreeGrafter"/>
</dbReference>
<dbReference type="InterPro" id="IPR011990">
    <property type="entry name" value="TPR-like_helical_dom_sf"/>
</dbReference>
<dbReference type="Pfam" id="PF13193">
    <property type="entry name" value="AMP-binding_C"/>
    <property type="match status" value="1"/>
</dbReference>
<dbReference type="InterPro" id="IPR009081">
    <property type="entry name" value="PP-bd_ACP"/>
</dbReference>
<dbReference type="PROSITE" id="PS50005">
    <property type="entry name" value="TPR"/>
    <property type="match status" value="2"/>
</dbReference>
<dbReference type="Proteomes" id="UP000192923">
    <property type="component" value="Unassembled WGS sequence"/>
</dbReference>
<dbReference type="SUPFAM" id="SSF56801">
    <property type="entry name" value="Acetyl-CoA synthetase-like"/>
    <property type="match status" value="1"/>
</dbReference>
<dbReference type="InterPro" id="IPR010071">
    <property type="entry name" value="AA_adenyl_dom"/>
</dbReference>
<dbReference type="NCBIfam" id="TIGR01733">
    <property type="entry name" value="AA-adenyl-dom"/>
    <property type="match status" value="1"/>
</dbReference>
<dbReference type="GO" id="GO:0043041">
    <property type="term" value="P:amino acid activation for nonribosomal peptide biosynthetic process"/>
    <property type="evidence" value="ECO:0007669"/>
    <property type="project" value="TreeGrafter"/>
</dbReference>
<keyword evidence="4" id="KW-0802">TPR repeat</keyword>
<dbReference type="InterPro" id="IPR019734">
    <property type="entry name" value="TPR_rpt"/>
</dbReference>
<keyword evidence="3" id="KW-0597">Phosphoprotein</keyword>
<feature type="repeat" description="TPR" evidence="4">
    <location>
        <begin position="1051"/>
        <end position="1084"/>
    </location>
</feature>
<dbReference type="InterPro" id="IPR042099">
    <property type="entry name" value="ANL_N_sf"/>
</dbReference>
<dbReference type="PANTHER" id="PTHR45527:SF1">
    <property type="entry name" value="FATTY ACID SYNTHASE"/>
    <property type="match status" value="1"/>
</dbReference>
<feature type="repeat" description="TPR" evidence="4">
    <location>
        <begin position="914"/>
        <end position="947"/>
    </location>
</feature>
<dbReference type="Gene3D" id="3.40.50.12780">
    <property type="entry name" value="N-terminal domain of ligase-like"/>
    <property type="match status" value="1"/>
</dbReference>
<dbReference type="InterPro" id="IPR001031">
    <property type="entry name" value="Thioesterase"/>
</dbReference>
<dbReference type="Pfam" id="PF00975">
    <property type="entry name" value="Thioesterase"/>
    <property type="match status" value="1"/>
</dbReference>
<proteinExistence type="predicted"/>
<dbReference type="CDD" id="cd05930">
    <property type="entry name" value="A_NRPS"/>
    <property type="match status" value="1"/>
</dbReference>
<sequence length="1099" mass="119467">MNGVLPLDHGGPTDRPFEPFAPEAIEQSVPTRFATIARRYADRPALLDRQRRFSYGEVWESVGRLALRLAGAGLIPGTPVGILLGHDALFPIAMLGVLRAGCGYVPLDAGFPAERNRLILAQAGIAALVTDQAHWAQAAGLLAPELPLLVMDDAGVAAPDCALPEATPDSLAYILYTSGTTAAPKGVFQNHRNLLHDVMQYTNAVHLGADDRLTQCYSPSVNGAIRDIYGALLNGASLHILPPGEGVDLAGFVRKRRITIYHSVPVVFRHLVRDLDPGQGFDEVRIVYIAGDRLDGGDVAAFKRHFPLGGWLYTGIGATEAATLYRHRFIGHATPIEPERVPVGHAIPDREMLLLGPEGDPVATGEIGEIHVESRHIALGYWNAPALTAERFVPHPRDPGVRRYRTGDLGRLRPDGLLEFLGRADHQLKIQGHRVEPAAIEAILKTHPGVAEAAVLGRPTPGSGEPRLVGYWTTATAPDAGPDAAALKAFLRERLPPYMVPVRLARIEALPLLPNFKIDRAALAQLDPPAPPETVLPTTPLGWSLKRLWENLLGLDAIGMDDDFFELGGNSLLAFTLVTRITQALGRELPLVALFEHPTLARLARHLEQSAPRVAGGLEPLRAEGRLPPLFFAYGVLGQSLYARPLLPYLDTDRPVYGFKARGFGDGLVPDETLEAMAAYCLGQIRGLQPTGPYHLAGYSFGGRLAFEIARQLRLQSQDVAFLGIIDANAPPPLPGPTPVHGQNDSTGRNRVAARNRAASQRYAAHSYPGTAVLFLSHDWPEERYVLPDAGWAGLVQGGVRHHVLACAHLDLVREPWAAQLGGLLDRCLREGADGGETWAGGDPRWPELWREAAELRRRGDIAGEIAAYRRVLALGQAPSAWVYRDLYLALRAVGDPGADRFGNEAPIHLAQHAPALYLLGKTAMQEGDLALAGRCLEQAIALDPDQPLVRGQLVRLRLRQGRAAEADEHLNGLAGFTLGRSTQLHRWIARLLLDCGHLEGAERHFRHLAGLEPQNPRPQAVLGWTLIRRGCWIEAEECYGRAIALDANFPEAHNGLGHALRPQGRIDEAIAAVRRAVELAPGQSQFQTHLEVLLRQRG</sequence>